<keyword evidence="1" id="KW-1185">Reference proteome</keyword>
<organism evidence="1 2">
    <name type="scientific">Ascaris lumbricoides</name>
    <name type="common">Giant roundworm</name>
    <dbReference type="NCBI Taxonomy" id="6252"/>
    <lineage>
        <taxon>Eukaryota</taxon>
        <taxon>Metazoa</taxon>
        <taxon>Ecdysozoa</taxon>
        <taxon>Nematoda</taxon>
        <taxon>Chromadorea</taxon>
        <taxon>Rhabditida</taxon>
        <taxon>Spirurina</taxon>
        <taxon>Ascaridomorpha</taxon>
        <taxon>Ascaridoidea</taxon>
        <taxon>Ascarididae</taxon>
        <taxon>Ascaris</taxon>
    </lineage>
</organism>
<dbReference type="Proteomes" id="UP000036681">
    <property type="component" value="Unplaced"/>
</dbReference>
<evidence type="ECO:0000313" key="2">
    <source>
        <dbReference type="WBParaSite" id="ALUE_0002046701-mRNA-1"/>
    </source>
</evidence>
<dbReference type="SUPFAM" id="SSF53335">
    <property type="entry name" value="S-adenosyl-L-methionine-dependent methyltransferases"/>
    <property type="match status" value="1"/>
</dbReference>
<name>A0A0M3INY9_ASCLU</name>
<dbReference type="AlphaFoldDB" id="A0A0M3INY9"/>
<proteinExistence type="predicted"/>
<dbReference type="InterPro" id="IPR029063">
    <property type="entry name" value="SAM-dependent_MTases_sf"/>
</dbReference>
<sequence>MSMTVSFYYSRLLAMCTLLEQLAQRIAVVRNLMVEEAPGIVVSHSRLVIPKRKHLSTCTIPGAGNCRSIVCVFEYGRLCVRTTVFIAAMIAVVRNLMVEEAPGIVVSHSRLVIPKPLPVEIDTSKWQIDYKYLDAEYLQILLSAGYSLGVLNPQKTTIQMLSIGLGGAAVNLFLRYATENVNLTTVEIDAAIVEVAKKYFGYVEDERQHCVVGDGVQFLSESVHKVQLLVSENSFAGKKFDVILLDACKNTEKVVLCPVEAFLEKSVIQSMVQTLSKDGLSFQHITFIHVFLSNVMTYHRK</sequence>
<dbReference type="WBParaSite" id="ALUE_0002046701-mRNA-1">
    <property type="protein sequence ID" value="ALUE_0002046701-mRNA-1"/>
    <property type="gene ID" value="ALUE_0002046701"/>
</dbReference>
<protein>
    <submittedName>
        <fullName evidence="2">PABS domain-containing protein</fullName>
    </submittedName>
</protein>
<dbReference type="Pfam" id="PF01564">
    <property type="entry name" value="Spermine_synth"/>
    <property type="match status" value="1"/>
</dbReference>
<evidence type="ECO:0000313" key="1">
    <source>
        <dbReference type="Proteomes" id="UP000036681"/>
    </source>
</evidence>
<dbReference type="Gene3D" id="3.40.50.150">
    <property type="entry name" value="Vaccinia Virus protein VP39"/>
    <property type="match status" value="1"/>
</dbReference>
<accession>A0A0M3INY9</accession>
<reference evidence="2" key="1">
    <citation type="submission" date="2017-02" db="UniProtKB">
        <authorList>
            <consortium name="WormBaseParasite"/>
        </authorList>
    </citation>
    <scope>IDENTIFICATION</scope>
</reference>